<dbReference type="Pfam" id="PF00300">
    <property type="entry name" value="His_Phos_1"/>
    <property type="match status" value="1"/>
</dbReference>
<feature type="active site" description="Proton donor/acceptor" evidence="1">
    <location>
        <position position="77"/>
    </location>
</feature>
<reference evidence="3 4" key="1">
    <citation type="submission" date="2018-08" db="EMBL/GenBank/DDBJ databases">
        <title>A genome reference for cultivated species of the human gut microbiota.</title>
        <authorList>
            <person name="Zou Y."/>
            <person name="Xue W."/>
            <person name="Luo G."/>
        </authorList>
    </citation>
    <scope>NUCLEOTIDE SEQUENCE [LARGE SCALE GENOMIC DNA]</scope>
    <source>
        <strain evidence="3 4">OF01-3</strain>
    </source>
</reference>
<dbReference type="OrthoDB" id="7925971at2"/>
<keyword evidence="4" id="KW-1185">Reference proteome</keyword>
<dbReference type="EMBL" id="QVEU01000003">
    <property type="protein sequence ID" value="RGB76468.1"/>
    <property type="molecule type" value="Genomic_DNA"/>
</dbReference>
<dbReference type="SUPFAM" id="SSF53254">
    <property type="entry name" value="Phosphoglycerate mutase-like"/>
    <property type="match status" value="1"/>
</dbReference>
<dbReference type="SMART" id="SM00855">
    <property type="entry name" value="PGAM"/>
    <property type="match status" value="1"/>
</dbReference>
<sequence>MKVILVRHGLSEANIGRYYSLDDTILHKGGYSVLDKTRKNLEKYDIDHVYTSNLLRSQQTAEKLGYKDYTIDTRLNELDFGNFKGKLFEDMRKEEVQFFKEKEKDVFNVKYPGGESRIDIIKRTSEFLDELVEKDENALCVSHGIAIKSTLFWILKDLDDWDSFWLENGSITVFNINNGKKLIEAINIL</sequence>
<accession>A0A3E2TIG8</accession>
<dbReference type="Gene3D" id="3.40.50.1240">
    <property type="entry name" value="Phosphoglycerate mutase-like"/>
    <property type="match status" value="1"/>
</dbReference>
<proteinExistence type="predicted"/>
<protein>
    <submittedName>
        <fullName evidence="3">Histidine phosphatase family protein</fullName>
    </submittedName>
</protein>
<dbReference type="InterPro" id="IPR050275">
    <property type="entry name" value="PGM_Phosphatase"/>
</dbReference>
<dbReference type="PANTHER" id="PTHR48100">
    <property type="entry name" value="BROAD-SPECIFICITY PHOSPHATASE YOR283W-RELATED"/>
    <property type="match status" value="1"/>
</dbReference>
<organism evidence="3 4">
    <name type="scientific">Anaerococcus nagyae</name>
    <dbReference type="NCBI Taxonomy" id="1755241"/>
    <lineage>
        <taxon>Bacteria</taxon>
        <taxon>Bacillati</taxon>
        <taxon>Bacillota</taxon>
        <taxon>Tissierellia</taxon>
        <taxon>Tissierellales</taxon>
        <taxon>Peptoniphilaceae</taxon>
        <taxon>Anaerococcus</taxon>
    </lineage>
</organism>
<feature type="binding site" evidence="2">
    <location>
        <begin position="7"/>
        <end position="14"/>
    </location>
    <ligand>
        <name>substrate</name>
    </ligand>
</feature>
<dbReference type="PANTHER" id="PTHR48100:SF1">
    <property type="entry name" value="HISTIDINE PHOSPHATASE FAMILY PROTEIN-RELATED"/>
    <property type="match status" value="1"/>
</dbReference>
<dbReference type="GO" id="GO:0005737">
    <property type="term" value="C:cytoplasm"/>
    <property type="evidence" value="ECO:0007669"/>
    <property type="project" value="TreeGrafter"/>
</dbReference>
<evidence type="ECO:0000256" key="2">
    <source>
        <dbReference type="PIRSR" id="PIRSR613078-2"/>
    </source>
</evidence>
<dbReference type="AlphaFoldDB" id="A0A3E2TIG8"/>
<dbReference type="InterPro" id="IPR029033">
    <property type="entry name" value="His_PPase_superfam"/>
</dbReference>
<name>A0A3E2TIG8_9FIRM</name>
<dbReference type="InterPro" id="IPR013078">
    <property type="entry name" value="His_Pase_superF_clade-1"/>
</dbReference>
<dbReference type="Proteomes" id="UP000261011">
    <property type="component" value="Unassembled WGS sequence"/>
</dbReference>
<evidence type="ECO:0000256" key="1">
    <source>
        <dbReference type="PIRSR" id="PIRSR613078-1"/>
    </source>
</evidence>
<evidence type="ECO:0000313" key="3">
    <source>
        <dbReference type="EMBL" id="RGB76468.1"/>
    </source>
</evidence>
<dbReference type="RefSeq" id="WP_117521475.1">
    <property type="nucleotide sequence ID" value="NZ_AP031484.1"/>
</dbReference>
<evidence type="ECO:0000313" key="4">
    <source>
        <dbReference type="Proteomes" id="UP000261011"/>
    </source>
</evidence>
<feature type="binding site" evidence="2">
    <location>
        <position position="56"/>
    </location>
    <ligand>
        <name>substrate</name>
    </ligand>
</feature>
<feature type="active site" description="Tele-phosphohistidine intermediate" evidence="1">
    <location>
        <position position="8"/>
    </location>
</feature>
<dbReference type="GO" id="GO:0016791">
    <property type="term" value="F:phosphatase activity"/>
    <property type="evidence" value="ECO:0007669"/>
    <property type="project" value="TreeGrafter"/>
</dbReference>
<comment type="caution">
    <text evidence="3">The sequence shown here is derived from an EMBL/GenBank/DDBJ whole genome shotgun (WGS) entry which is preliminary data.</text>
</comment>
<gene>
    <name evidence="3" type="ORF">DXA39_04670</name>
</gene>
<dbReference type="CDD" id="cd07067">
    <property type="entry name" value="HP_PGM_like"/>
    <property type="match status" value="1"/>
</dbReference>